<dbReference type="GO" id="GO:0046076">
    <property type="term" value="P:dTTP catabolic process"/>
    <property type="evidence" value="ECO:0007669"/>
    <property type="project" value="TreeGrafter"/>
</dbReference>
<dbReference type="GO" id="GO:0046052">
    <property type="term" value="P:UTP catabolic process"/>
    <property type="evidence" value="ECO:0007669"/>
    <property type="project" value="TreeGrafter"/>
</dbReference>
<proteinExistence type="predicted"/>
<feature type="domain" description="N-acetyltransferase" evidence="1">
    <location>
        <begin position="3"/>
        <end position="154"/>
    </location>
</feature>
<organism evidence="2 3">
    <name type="scientific">Legionella brunensis</name>
    <dbReference type="NCBI Taxonomy" id="29422"/>
    <lineage>
        <taxon>Bacteria</taxon>
        <taxon>Pseudomonadati</taxon>
        <taxon>Pseudomonadota</taxon>
        <taxon>Gammaproteobacteria</taxon>
        <taxon>Legionellales</taxon>
        <taxon>Legionellaceae</taxon>
        <taxon>Legionella</taxon>
    </lineage>
</organism>
<evidence type="ECO:0000259" key="1">
    <source>
        <dbReference type="PROSITE" id="PS51186"/>
    </source>
</evidence>
<dbReference type="CDD" id="cd04301">
    <property type="entry name" value="NAT_SF"/>
    <property type="match status" value="1"/>
</dbReference>
<dbReference type="GO" id="GO:0046081">
    <property type="term" value="P:dUTP catabolic process"/>
    <property type="evidence" value="ECO:0007669"/>
    <property type="project" value="TreeGrafter"/>
</dbReference>
<dbReference type="InterPro" id="IPR048011">
    <property type="entry name" value="NTP-PPase_MazG-like_C"/>
</dbReference>
<sequence length="277" mass="31584">MNYSIELASAESAEKLCRKISADLPEYFGLPECNESYAKGVHSCVNFIVTVDSLAVGLLSLSFPYPANCNLYWMGILKNYQRQGLGRLLLQKACTYARQCQAQTMTVETLAPCEADKNYLRTYRFYETTGFHPLFNLRPQNYTWDMVYMVKSLDTPLDSLIAIEKDARQFGFDWPNEEMIIDQAISECDEIKEALTLGESKQRIEEEIGDLLHTAISLCLFAGFEPEETLQKITVKFATRMFALKEIAKEQGFTTLKDQPLSLLMTLWHAAKEKTKS</sequence>
<dbReference type="InterPro" id="IPR011551">
    <property type="entry name" value="NTP_PyrPHydrolase_MazG"/>
</dbReference>
<dbReference type="Pfam" id="PF03819">
    <property type="entry name" value="MazG"/>
    <property type="match status" value="1"/>
</dbReference>
<dbReference type="InterPro" id="IPR016181">
    <property type="entry name" value="Acyl_CoA_acyltransferase"/>
</dbReference>
<dbReference type="PROSITE" id="PS51186">
    <property type="entry name" value="GNAT"/>
    <property type="match status" value="1"/>
</dbReference>
<dbReference type="PANTHER" id="PTHR30522:SF0">
    <property type="entry name" value="NUCLEOSIDE TRIPHOSPHATE PYROPHOSPHOHYDROLASE"/>
    <property type="match status" value="1"/>
</dbReference>
<dbReference type="GO" id="GO:0016747">
    <property type="term" value="F:acyltransferase activity, transferring groups other than amino-acyl groups"/>
    <property type="evidence" value="ECO:0007669"/>
    <property type="project" value="InterPro"/>
</dbReference>
<keyword evidence="2" id="KW-0808">Transferase</keyword>
<dbReference type="PANTHER" id="PTHR30522">
    <property type="entry name" value="NUCLEOSIDE TRIPHOSPHATE PYROPHOSPHOHYDROLASE"/>
    <property type="match status" value="1"/>
</dbReference>
<reference evidence="2 3" key="1">
    <citation type="submission" date="2015-11" db="EMBL/GenBank/DDBJ databases">
        <title>Genomic analysis of 38 Legionella species identifies large and diverse effector repertoires.</title>
        <authorList>
            <person name="Burstein D."/>
            <person name="Amaro F."/>
            <person name="Zusman T."/>
            <person name="Lifshitz Z."/>
            <person name="Cohen O."/>
            <person name="Gilbert J.A."/>
            <person name="Pupko T."/>
            <person name="Shuman H.A."/>
            <person name="Segal G."/>
        </authorList>
    </citation>
    <scope>NUCLEOTIDE SEQUENCE [LARGE SCALE GENOMIC DNA]</scope>
    <source>
        <strain evidence="2 3">ATCC 43878</strain>
    </source>
</reference>
<dbReference type="SUPFAM" id="SSF101386">
    <property type="entry name" value="all-alpha NTP pyrophosphatases"/>
    <property type="match status" value="1"/>
</dbReference>
<dbReference type="Proteomes" id="UP000054742">
    <property type="component" value="Unassembled WGS sequence"/>
</dbReference>
<dbReference type="GO" id="GO:0046047">
    <property type="term" value="P:TTP catabolic process"/>
    <property type="evidence" value="ECO:0007669"/>
    <property type="project" value="TreeGrafter"/>
</dbReference>
<evidence type="ECO:0000313" key="2">
    <source>
        <dbReference type="EMBL" id="KTC76960.1"/>
    </source>
</evidence>
<dbReference type="STRING" id="29422.Lbru_3067"/>
<dbReference type="InterPro" id="IPR000182">
    <property type="entry name" value="GNAT_dom"/>
</dbReference>
<dbReference type="AlphaFoldDB" id="A0A0W0S0K2"/>
<protein>
    <submittedName>
        <fullName evidence="2">GNAT family acetyltransferase</fullName>
    </submittedName>
</protein>
<dbReference type="GO" id="GO:0046061">
    <property type="term" value="P:dATP catabolic process"/>
    <property type="evidence" value="ECO:0007669"/>
    <property type="project" value="TreeGrafter"/>
</dbReference>
<dbReference type="EMBL" id="LNXV01000036">
    <property type="protein sequence ID" value="KTC76960.1"/>
    <property type="molecule type" value="Genomic_DNA"/>
</dbReference>
<gene>
    <name evidence="2" type="ORF">Lbru_3067</name>
</gene>
<comment type="caution">
    <text evidence="2">The sequence shown here is derived from an EMBL/GenBank/DDBJ whole genome shotgun (WGS) entry which is preliminary data.</text>
</comment>
<dbReference type="CDD" id="cd11529">
    <property type="entry name" value="NTP-PPase_MazG_Cterm"/>
    <property type="match status" value="1"/>
</dbReference>
<dbReference type="GO" id="GO:0047429">
    <property type="term" value="F:nucleoside triphosphate diphosphatase activity"/>
    <property type="evidence" value="ECO:0007669"/>
    <property type="project" value="InterPro"/>
</dbReference>
<evidence type="ECO:0000313" key="3">
    <source>
        <dbReference type="Proteomes" id="UP000054742"/>
    </source>
</evidence>
<accession>A0A0W0S0K2</accession>
<dbReference type="Pfam" id="PF00583">
    <property type="entry name" value="Acetyltransf_1"/>
    <property type="match status" value="1"/>
</dbReference>
<dbReference type="Gene3D" id="3.40.630.30">
    <property type="match status" value="1"/>
</dbReference>
<dbReference type="InterPro" id="IPR004518">
    <property type="entry name" value="MazG-like_dom"/>
</dbReference>
<dbReference type="Gene3D" id="1.10.287.1080">
    <property type="entry name" value="MazG-like"/>
    <property type="match status" value="1"/>
</dbReference>
<dbReference type="PATRIC" id="fig|29422.6.peg.3243"/>
<dbReference type="GO" id="GO:0006203">
    <property type="term" value="P:dGTP catabolic process"/>
    <property type="evidence" value="ECO:0007669"/>
    <property type="project" value="TreeGrafter"/>
</dbReference>
<keyword evidence="3" id="KW-1185">Reference proteome</keyword>
<dbReference type="RefSeq" id="WP_162262414.1">
    <property type="nucleotide sequence ID" value="NZ_CAAAHU010000014.1"/>
</dbReference>
<dbReference type="SUPFAM" id="SSF55729">
    <property type="entry name" value="Acyl-CoA N-acyltransferases (Nat)"/>
    <property type="match status" value="1"/>
</dbReference>
<name>A0A0W0S0K2_9GAMM</name>